<proteinExistence type="predicted"/>
<evidence type="ECO:0000256" key="1">
    <source>
        <dbReference type="SAM" id="SignalP"/>
    </source>
</evidence>
<dbReference type="Proteomes" id="UP001353858">
    <property type="component" value="Unassembled WGS sequence"/>
</dbReference>
<evidence type="ECO:0000313" key="3">
    <source>
        <dbReference type="Proteomes" id="UP001353858"/>
    </source>
</evidence>
<feature type="signal peptide" evidence="1">
    <location>
        <begin position="1"/>
        <end position="19"/>
    </location>
</feature>
<protein>
    <submittedName>
        <fullName evidence="2">Uncharacterized protein</fullName>
    </submittedName>
</protein>
<gene>
    <name evidence="2" type="ORF">RN001_010991</name>
</gene>
<dbReference type="AlphaFoldDB" id="A0AAN7P1R5"/>
<feature type="chain" id="PRO_5042820767" evidence="1">
    <location>
        <begin position="20"/>
        <end position="1174"/>
    </location>
</feature>
<name>A0AAN7P1R5_9COLE</name>
<evidence type="ECO:0000313" key="2">
    <source>
        <dbReference type="EMBL" id="KAK4878485.1"/>
    </source>
</evidence>
<sequence length="1174" mass="135097">MAKLALVLIAVFANNVVFAEIYRWDQDANINNIGKYTRDLVEILKTDYDQKTLRFLKNEVEKLVTDLGAKHYDDDTVLEIENKLQEFLASLKNPLAVPQLLIECLDDIWKIFNSDFRQHNALAELANEYCHILERTHALLTKKFNNASNPKEEVEDALTEIIKYLEAVSFDNDFVRQTVLKLLHNYIYKLEMVSELKNKINCLKVVVKTDFDPRNLKKCLDMYLMFVKESHFEDYVYMHLLPPTRTLQFNIYNTCYTKIPLGETTRGFENQIHTVATGLIKSINAITVTNKVTQNILNDLVREFISDINIIKRKLKMHNIAIEMDVVIDVNTMDVDAIKTRLINAVRESAINICSILRHQPTNEIYGIVSDFLAILQRQTMQIQNIYQNIIQEVPVEELAMQIQTITNGILLYLRNVPTNDVMIREKLEVQVHHLVKRLQAALDRVHQVDDDDFTKTIRKIRKVTDNFEDFMGKSHMYSIQEVVFYFDILAQDVAAGMKRLAWTVKSKEALTGVVKKLFSEYLVIIENIQVKIQRINQVAQVGESPEELALQIQALSDHLRKLLLVSITDHPLTKKMLTWQVRGFNQVLEVIVIQLHTKMITETGTIYREVSANLKNIQESLRTYMDNPNVYQIRVIIGTIIDKASQELIKLTLTSQSDIEEGHGVQTIFVRSLLTEFLLALQDFHMQVQYNFQIVLSGQSPFQILREIGTLSHQILNLLEESDPKMETVLAMQLGEYVQTIENALNLLHHKMKNNGEHDVEQEKMSDMLGKMSLILQNVHPKDVYEVKKKLEASMQKFLNIMQELVKMNMEKVKMEQVGSTHTNTLHGILSNMLSTMRNMYLQIQHAKHEPKYESTNEILNQIASISNNIMPALETIVGSTTPVKQALDLQVFKYARELKTFAKKLDAVSDVEIKTHVEEALMTLEQTASSLTTLTINEIKLHLNNLVQGVSNEVQKIDKRELLIEYLMSLKYLHVQIQVISRMSHQSENYQLIGMLIDSAVIELRKTLQNLPPQNKLIAKAIVLESHELSQLIANVINRYQAASVLQNDQLLMEIASELKTIQLHLQEVTVREVYEKFDKVVVDTITNVEKATALIEELMVMPTTQSTVAEYRPDLSTFVKVTLHDFLTAIQNMVIQIESIVVYETDTKLTIIDKLSHHKMTMPGALYHVNN</sequence>
<accession>A0AAN7P1R5</accession>
<organism evidence="2 3">
    <name type="scientific">Aquatica leii</name>
    <dbReference type="NCBI Taxonomy" id="1421715"/>
    <lineage>
        <taxon>Eukaryota</taxon>
        <taxon>Metazoa</taxon>
        <taxon>Ecdysozoa</taxon>
        <taxon>Arthropoda</taxon>
        <taxon>Hexapoda</taxon>
        <taxon>Insecta</taxon>
        <taxon>Pterygota</taxon>
        <taxon>Neoptera</taxon>
        <taxon>Endopterygota</taxon>
        <taxon>Coleoptera</taxon>
        <taxon>Polyphaga</taxon>
        <taxon>Elateriformia</taxon>
        <taxon>Elateroidea</taxon>
        <taxon>Lampyridae</taxon>
        <taxon>Luciolinae</taxon>
        <taxon>Aquatica</taxon>
    </lineage>
</organism>
<keyword evidence="1" id="KW-0732">Signal</keyword>
<dbReference type="EMBL" id="JARPUR010000004">
    <property type="protein sequence ID" value="KAK4878485.1"/>
    <property type="molecule type" value="Genomic_DNA"/>
</dbReference>
<reference evidence="3" key="1">
    <citation type="submission" date="2023-01" db="EMBL/GenBank/DDBJ databases">
        <title>Key to firefly adult light organ development and bioluminescence: homeobox transcription factors regulate luciferase expression and transportation to peroxisome.</title>
        <authorList>
            <person name="Fu X."/>
        </authorList>
    </citation>
    <scope>NUCLEOTIDE SEQUENCE [LARGE SCALE GENOMIC DNA]</scope>
</reference>
<comment type="caution">
    <text evidence="2">The sequence shown here is derived from an EMBL/GenBank/DDBJ whole genome shotgun (WGS) entry which is preliminary data.</text>
</comment>
<keyword evidence="3" id="KW-1185">Reference proteome</keyword>